<feature type="transmembrane region" description="Helical" evidence="2">
    <location>
        <begin position="112"/>
        <end position="131"/>
    </location>
</feature>
<feature type="transmembrane region" description="Helical" evidence="2">
    <location>
        <begin position="56"/>
        <end position="74"/>
    </location>
</feature>
<feature type="domain" description="Oxidoreductase molybdopterin-binding" evidence="3">
    <location>
        <begin position="239"/>
        <end position="387"/>
    </location>
</feature>
<dbReference type="SUPFAM" id="SSF81296">
    <property type="entry name" value="E set domains"/>
    <property type="match status" value="1"/>
</dbReference>
<dbReference type="Gene3D" id="3.90.420.10">
    <property type="entry name" value="Oxidoreductase, molybdopterin-binding domain"/>
    <property type="match status" value="1"/>
</dbReference>
<proteinExistence type="predicted"/>
<evidence type="ECO:0000313" key="4">
    <source>
        <dbReference type="EMBL" id="GAA1916861.1"/>
    </source>
</evidence>
<keyword evidence="2" id="KW-0472">Membrane</keyword>
<dbReference type="InterPro" id="IPR000572">
    <property type="entry name" value="OxRdtase_Mopterin-bd_dom"/>
</dbReference>
<dbReference type="PANTHER" id="PTHR19372:SF7">
    <property type="entry name" value="SULFITE OXIDASE, MITOCHONDRIAL"/>
    <property type="match status" value="1"/>
</dbReference>
<evidence type="ECO:0000256" key="1">
    <source>
        <dbReference type="SAM" id="MobiDB-lite"/>
    </source>
</evidence>
<keyword evidence="2" id="KW-1133">Transmembrane helix</keyword>
<dbReference type="Pfam" id="PF00174">
    <property type="entry name" value="Oxidored_molyb"/>
    <property type="match status" value="1"/>
</dbReference>
<feature type="region of interest" description="Disordered" evidence="1">
    <location>
        <begin position="138"/>
        <end position="157"/>
    </location>
</feature>
<feature type="transmembrane region" description="Helical" evidence="2">
    <location>
        <begin position="86"/>
        <end position="106"/>
    </location>
</feature>
<keyword evidence="2" id="KW-0812">Transmembrane</keyword>
<accession>A0ABN2PBM3</accession>
<dbReference type="Gene3D" id="2.60.40.650">
    <property type="match status" value="1"/>
</dbReference>
<dbReference type="EMBL" id="BAAAMY010000004">
    <property type="protein sequence ID" value="GAA1916861.1"/>
    <property type="molecule type" value="Genomic_DNA"/>
</dbReference>
<organism evidence="4 5">
    <name type="scientific">Nocardioides lentus</name>
    <dbReference type="NCBI Taxonomy" id="338077"/>
    <lineage>
        <taxon>Bacteria</taxon>
        <taxon>Bacillati</taxon>
        <taxon>Actinomycetota</taxon>
        <taxon>Actinomycetes</taxon>
        <taxon>Propionibacteriales</taxon>
        <taxon>Nocardioidaceae</taxon>
        <taxon>Nocardioides</taxon>
    </lineage>
</organism>
<dbReference type="InterPro" id="IPR014756">
    <property type="entry name" value="Ig_E-set"/>
</dbReference>
<evidence type="ECO:0000259" key="3">
    <source>
        <dbReference type="Pfam" id="PF00174"/>
    </source>
</evidence>
<feature type="compositionally biased region" description="Basic and acidic residues" evidence="1">
    <location>
        <begin position="507"/>
        <end position="516"/>
    </location>
</feature>
<evidence type="ECO:0000256" key="2">
    <source>
        <dbReference type="SAM" id="Phobius"/>
    </source>
</evidence>
<feature type="region of interest" description="Disordered" evidence="1">
    <location>
        <begin position="492"/>
        <end position="516"/>
    </location>
</feature>
<dbReference type="PANTHER" id="PTHR19372">
    <property type="entry name" value="SULFITE REDUCTASE"/>
    <property type="match status" value="1"/>
</dbReference>
<name>A0ABN2PBM3_9ACTN</name>
<protein>
    <submittedName>
        <fullName evidence="4">Molybdopterin-dependent oxidoreductase</fullName>
    </submittedName>
</protein>
<dbReference type="Proteomes" id="UP001501612">
    <property type="component" value="Unassembled WGS sequence"/>
</dbReference>
<feature type="transmembrane region" description="Helical" evidence="2">
    <location>
        <begin position="167"/>
        <end position="185"/>
    </location>
</feature>
<sequence>MAGLFAGLGGVAASHLVAALLHVRESPVVAVAETVVRLLPTPVVEWGIEAFGSFDKVVLVVVIVLLLAAVFTWAGRLARRRSWLPAVPYGVLAGVGAVAVLLRPGATTSVDLAPVAAGLLVWLGLTAALTAPLRRQDAEAAEAAPGPGGRDDDGEDSVLVEPSRRTFLTAVGAVAVLSVGAALGGEVLSRTRRGIERARSLLALDVSRPMPPPAARVEVEGISPWMTRNGDFYRIDTAFAVPTIDPADWQLRIHGLVEREVVVDFADLVDQPLTEAWATLSCVSNEVGGDLIGNAWWSGVPTRDLLALAGPVDGADAVMQTSEDGWTCATPLEALTDDRPAMLAVAMNGEPLPVEHGFPVRAVVPGLYGYVSACKWVVDWEVTRFDDVSAYWTERGWSEEGPVKLGSRIDVPTAGADLDPGDVVVAGVAWRQHTGIAGVQVSVDGGAWTDAEVASADLPDSWVQWRAVLPAPAAGDHAVRVRAIDADGEVQTGAEAAPAPDGATGWHEVDFSVREA</sequence>
<dbReference type="SUPFAM" id="SSF56524">
    <property type="entry name" value="Oxidoreductase molybdopterin-binding domain"/>
    <property type="match status" value="1"/>
</dbReference>
<evidence type="ECO:0000313" key="5">
    <source>
        <dbReference type="Proteomes" id="UP001501612"/>
    </source>
</evidence>
<gene>
    <name evidence="4" type="ORF">GCM10009737_17890</name>
</gene>
<dbReference type="InterPro" id="IPR036374">
    <property type="entry name" value="OxRdtase_Mopterin-bd_sf"/>
</dbReference>
<comment type="caution">
    <text evidence="4">The sequence shown here is derived from an EMBL/GenBank/DDBJ whole genome shotgun (WGS) entry which is preliminary data.</text>
</comment>
<reference evidence="4 5" key="1">
    <citation type="journal article" date="2019" name="Int. J. Syst. Evol. Microbiol.">
        <title>The Global Catalogue of Microorganisms (GCM) 10K type strain sequencing project: providing services to taxonomists for standard genome sequencing and annotation.</title>
        <authorList>
            <consortium name="The Broad Institute Genomics Platform"/>
            <consortium name="The Broad Institute Genome Sequencing Center for Infectious Disease"/>
            <person name="Wu L."/>
            <person name="Ma J."/>
        </authorList>
    </citation>
    <scope>NUCLEOTIDE SEQUENCE [LARGE SCALE GENOMIC DNA]</scope>
    <source>
        <strain evidence="4 5">JCM 14046</strain>
    </source>
</reference>
<keyword evidence="5" id="KW-1185">Reference proteome</keyword>